<evidence type="ECO:0008006" key="4">
    <source>
        <dbReference type="Google" id="ProtNLM"/>
    </source>
</evidence>
<proteinExistence type="predicted"/>
<dbReference type="Proteomes" id="UP000179880">
    <property type="component" value="Unassembled WGS sequence"/>
</dbReference>
<organism evidence="2 3">
    <name type="scientific">Candidatus Nomurabacteria bacterium RIFCSPHIGHO2_02_FULL_42_24</name>
    <dbReference type="NCBI Taxonomy" id="1801757"/>
    <lineage>
        <taxon>Bacteria</taxon>
        <taxon>Candidatus Nomuraibacteriota</taxon>
    </lineage>
</organism>
<name>A0A1F6WLT5_9BACT</name>
<keyword evidence="1" id="KW-0472">Membrane</keyword>
<evidence type="ECO:0000256" key="1">
    <source>
        <dbReference type="SAM" id="Phobius"/>
    </source>
</evidence>
<evidence type="ECO:0000313" key="3">
    <source>
        <dbReference type="Proteomes" id="UP000179880"/>
    </source>
</evidence>
<dbReference type="EMBL" id="MFUH01000002">
    <property type="protein sequence ID" value="OGI82838.1"/>
    <property type="molecule type" value="Genomic_DNA"/>
</dbReference>
<evidence type="ECO:0000313" key="2">
    <source>
        <dbReference type="EMBL" id="OGI82838.1"/>
    </source>
</evidence>
<dbReference type="AlphaFoldDB" id="A0A1F6WLT5"/>
<keyword evidence="1" id="KW-0812">Transmembrane</keyword>
<sequence length="261" mass="29430">MNWRARRQMAYLSILLGIIILILLILILPRITRTPTCFDGKQNGLETGVDCGGECVRACPTEVREIAVLWSRAFPVTQGVWNAMAYLENRNVGLTVKSMRYRFRFYDKDNVFISERTGQTFLPPNSRSFIFESSMDMGLRFPYRTVLEISSPSLEWLRLDSKRQDVINQITASDKVLDDSSGLPQLSARINNSSVYDIQNVEVAALIYGSENIVLAASRTILDSLPANGSEPVFFSWPQPLSQQSVQIEILTKIDALSLNL</sequence>
<comment type="caution">
    <text evidence="2">The sequence shown here is derived from an EMBL/GenBank/DDBJ whole genome shotgun (WGS) entry which is preliminary data.</text>
</comment>
<accession>A0A1F6WLT5</accession>
<reference evidence="2 3" key="1">
    <citation type="journal article" date="2016" name="Nat. Commun.">
        <title>Thousands of microbial genomes shed light on interconnected biogeochemical processes in an aquifer system.</title>
        <authorList>
            <person name="Anantharaman K."/>
            <person name="Brown C.T."/>
            <person name="Hug L.A."/>
            <person name="Sharon I."/>
            <person name="Castelle C.J."/>
            <person name="Probst A.J."/>
            <person name="Thomas B.C."/>
            <person name="Singh A."/>
            <person name="Wilkins M.J."/>
            <person name="Karaoz U."/>
            <person name="Brodie E.L."/>
            <person name="Williams K.H."/>
            <person name="Hubbard S.S."/>
            <person name="Banfield J.F."/>
        </authorList>
    </citation>
    <scope>NUCLEOTIDE SEQUENCE [LARGE SCALE GENOMIC DNA]</scope>
</reference>
<feature type="transmembrane region" description="Helical" evidence="1">
    <location>
        <begin position="9"/>
        <end position="28"/>
    </location>
</feature>
<gene>
    <name evidence="2" type="ORF">A3B93_00330</name>
</gene>
<keyword evidence="1" id="KW-1133">Transmembrane helix</keyword>
<protein>
    <recommendedName>
        <fullName evidence="4">Glucose/sorbosone dehydrogenase</fullName>
    </recommendedName>
</protein>